<reference evidence="1" key="1">
    <citation type="journal article" date="2014" name="Int. J. Syst. Evol. Microbiol.">
        <title>Complete genome sequence of Corynebacterium casei LMG S-19264T (=DSM 44701T), isolated from a smear-ripened cheese.</title>
        <authorList>
            <consortium name="US DOE Joint Genome Institute (JGI-PGF)"/>
            <person name="Walter F."/>
            <person name="Albersmeier A."/>
            <person name="Kalinowski J."/>
            <person name="Ruckert C."/>
        </authorList>
    </citation>
    <scope>NUCLEOTIDE SEQUENCE</scope>
    <source>
        <strain evidence="1">CGMCC 1.14988</strain>
    </source>
</reference>
<dbReference type="RefSeq" id="WP_130650330.1">
    <property type="nucleotide sequence ID" value="NZ_BMHA01000012.1"/>
</dbReference>
<name>A0A8J3ACB1_9ACTN</name>
<organism evidence="1 2">
    <name type="scientific">Egicoccus halophilus</name>
    <dbReference type="NCBI Taxonomy" id="1670830"/>
    <lineage>
        <taxon>Bacteria</taxon>
        <taxon>Bacillati</taxon>
        <taxon>Actinomycetota</taxon>
        <taxon>Nitriliruptoria</taxon>
        <taxon>Egicoccales</taxon>
        <taxon>Egicoccaceae</taxon>
        <taxon>Egicoccus</taxon>
    </lineage>
</organism>
<dbReference type="AlphaFoldDB" id="A0A8J3ACB1"/>
<protein>
    <submittedName>
        <fullName evidence="1">Membrane protein</fullName>
    </submittedName>
</protein>
<evidence type="ECO:0000313" key="1">
    <source>
        <dbReference type="EMBL" id="GGI08450.1"/>
    </source>
</evidence>
<dbReference type="OrthoDB" id="5244321at2"/>
<dbReference type="EMBL" id="BMHA01000012">
    <property type="protein sequence ID" value="GGI08450.1"/>
    <property type="molecule type" value="Genomic_DNA"/>
</dbReference>
<keyword evidence="2" id="KW-1185">Reference proteome</keyword>
<dbReference type="Pfam" id="PF06897">
    <property type="entry name" value="DUF1269"/>
    <property type="match status" value="1"/>
</dbReference>
<evidence type="ECO:0000313" key="2">
    <source>
        <dbReference type="Proteomes" id="UP000650511"/>
    </source>
</evidence>
<dbReference type="Proteomes" id="UP000650511">
    <property type="component" value="Unassembled WGS sequence"/>
</dbReference>
<dbReference type="InterPro" id="IPR009200">
    <property type="entry name" value="DUF1269_membrane"/>
</dbReference>
<proteinExistence type="predicted"/>
<reference evidence="1" key="2">
    <citation type="submission" date="2020-09" db="EMBL/GenBank/DDBJ databases">
        <authorList>
            <person name="Sun Q."/>
            <person name="Zhou Y."/>
        </authorList>
    </citation>
    <scope>NUCLEOTIDE SEQUENCE</scope>
    <source>
        <strain evidence="1">CGMCC 1.14988</strain>
    </source>
</reference>
<sequence>MSQPPPPPPPAEQDPRDTLTSEEVRALDALAQAARADSKSDLWVFAFDGPMRSQEALLATMRLVGRQHLDLEDAAIVTKVGTRVRITQTRDVTPRTGAMGGAWLGILAGLFLGPGGPLIGGALGAAAGGLFGKLRDYGIDDDQMKQMGEELGDGSSALFLLVRDCHRARALHEVGRFPGRLLATTADAELAAAVRERLQVDPWDGGT</sequence>
<accession>A0A8J3ACB1</accession>
<gene>
    <name evidence="1" type="ORF">GCM10011354_29140</name>
</gene>
<comment type="caution">
    <text evidence="1">The sequence shown here is derived from an EMBL/GenBank/DDBJ whole genome shotgun (WGS) entry which is preliminary data.</text>
</comment>